<dbReference type="AlphaFoldDB" id="A0A3D8GTR1"/>
<comment type="caution">
    <text evidence="2">The sequence shown here is derived from an EMBL/GenBank/DDBJ whole genome shotgun (WGS) entry which is preliminary data.</text>
</comment>
<evidence type="ECO:0000256" key="1">
    <source>
        <dbReference type="SAM" id="Phobius"/>
    </source>
</evidence>
<keyword evidence="3" id="KW-1185">Reference proteome</keyword>
<keyword evidence="1" id="KW-1133">Transmembrane helix</keyword>
<sequence length="183" mass="21139">MFFINSRKLIKYAFVFLFAASLSLNFYQYQKNLDFQQSLGASFQNTVRKTIFHLDDPAGFWQEELKNENGNVALERHRGKLEANADKFNAMGGNMGVMGDQLHYLSKLYWNLAIAVSSGAENTRELNEQIEGHRSFITEALKETNDHLGEDEMLWFNELSNPDSQTSKQFWEEFKAFESGLEN</sequence>
<evidence type="ECO:0000313" key="2">
    <source>
        <dbReference type="EMBL" id="RDU37860.1"/>
    </source>
</evidence>
<keyword evidence="1" id="KW-0472">Membrane</keyword>
<reference evidence="2 3" key="1">
    <citation type="submission" date="2018-07" db="EMBL/GenBank/DDBJ databases">
        <title>Bacillus sp. YLB-04 draft genome sequence.</title>
        <authorList>
            <person name="Yu L."/>
            <person name="Tang X."/>
        </authorList>
    </citation>
    <scope>NUCLEOTIDE SEQUENCE [LARGE SCALE GENOMIC DNA]</scope>
    <source>
        <strain evidence="2 3">YLB-04</strain>
    </source>
</reference>
<dbReference type="EMBL" id="QNQT01000002">
    <property type="protein sequence ID" value="RDU37860.1"/>
    <property type="molecule type" value="Genomic_DNA"/>
</dbReference>
<proteinExistence type="predicted"/>
<dbReference type="Proteomes" id="UP000257144">
    <property type="component" value="Unassembled WGS sequence"/>
</dbReference>
<protein>
    <submittedName>
        <fullName evidence="2">Uncharacterized protein</fullName>
    </submittedName>
</protein>
<feature type="transmembrane region" description="Helical" evidence="1">
    <location>
        <begin position="12"/>
        <end position="29"/>
    </location>
</feature>
<accession>A0A3D8GTR1</accession>
<evidence type="ECO:0000313" key="3">
    <source>
        <dbReference type="Proteomes" id="UP000257144"/>
    </source>
</evidence>
<name>A0A3D8GTR1_9BACI</name>
<keyword evidence="1" id="KW-0812">Transmembrane</keyword>
<organism evidence="2 3">
    <name type="scientific">Neobacillus piezotolerans</name>
    <dbReference type="NCBI Taxonomy" id="2259171"/>
    <lineage>
        <taxon>Bacteria</taxon>
        <taxon>Bacillati</taxon>
        <taxon>Bacillota</taxon>
        <taxon>Bacilli</taxon>
        <taxon>Bacillales</taxon>
        <taxon>Bacillaceae</taxon>
        <taxon>Neobacillus</taxon>
    </lineage>
</organism>
<gene>
    <name evidence="2" type="ORF">DRW41_08570</name>
</gene>